<dbReference type="RefSeq" id="WP_038585389.1">
    <property type="nucleotide sequence ID" value="NZ_HG938353.1"/>
</dbReference>
<dbReference type="SMART" id="SM00014">
    <property type="entry name" value="acidPPc"/>
    <property type="match status" value="1"/>
</dbReference>
<protein>
    <submittedName>
        <fullName evidence="3">Phosphoesterase, PA-phosphatase related</fullName>
    </submittedName>
</protein>
<keyword evidence="1" id="KW-1133">Transmembrane helix</keyword>
<dbReference type="Pfam" id="PF01569">
    <property type="entry name" value="PAP2"/>
    <property type="match status" value="1"/>
</dbReference>
<dbReference type="InterPro" id="IPR036938">
    <property type="entry name" value="PAP2/HPO_sf"/>
</dbReference>
<feature type="transmembrane region" description="Helical" evidence="1">
    <location>
        <begin position="24"/>
        <end position="43"/>
    </location>
</feature>
<accession>A0A068SN32</accession>
<evidence type="ECO:0000313" key="3">
    <source>
        <dbReference type="EMBL" id="CDN47249.1"/>
    </source>
</evidence>
<dbReference type="SUPFAM" id="SSF48317">
    <property type="entry name" value="Acid phosphatase/Vanadium-dependent haloperoxidase"/>
    <property type="match status" value="1"/>
</dbReference>
<dbReference type="EMBL" id="HG938353">
    <property type="protein sequence ID" value="CDN47249.1"/>
    <property type="molecule type" value="Genomic_DNA"/>
</dbReference>
<dbReference type="InterPro" id="IPR000326">
    <property type="entry name" value="PAP2/HPO"/>
</dbReference>
<feature type="transmembrane region" description="Helical" evidence="1">
    <location>
        <begin position="87"/>
        <end position="104"/>
    </location>
</feature>
<keyword evidence="1" id="KW-0812">Transmembrane</keyword>
<dbReference type="PATRIC" id="fig|1028800.3.peg.1077"/>
<dbReference type="AlphaFoldDB" id="A0A068SN32"/>
<evidence type="ECO:0000256" key="1">
    <source>
        <dbReference type="SAM" id="Phobius"/>
    </source>
</evidence>
<dbReference type="eggNOG" id="COG0671">
    <property type="taxonomic scope" value="Bacteria"/>
</dbReference>
<name>A0A068SN32_NEOGA</name>
<dbReference type="HOGENOM" id="CLU_070327_1_0_5"/>
<feature type="transmembrane region" description="Helical" evidence="1">
    <location>
        <begin position="230"/>
        <end position="248"/>
    </location>
</feature>
<reference evidence="4" key="1">
    <citation type="journal article" date="2014" name="BMC Genomics">
        <title>Genome sequencing of two Neorhizobium galegae strains reveals a noeT gene responsible for the unusual acetylation of the nodulation factors.</title>
        <authorList>
            <person name="Osterman J."/>
            <person name="Marsh J."/>
            <person name="Laine P.K."/>
            <person name="Zeng Z."/>
            <person name="Alatalo E."/>
            <person name="Sullivan J.T."/>
            <person name="Young J.P."/>
            <person name="Thomas-Oates J."/>
            <person name="Paulin L."/>
            <person name="Lindstrom K."/>
        </authorList>
    </citation>
    <scope>NUCLEOTIDE SEQUENCE [LARGE SCALE GENOMIC DNA]</scope>
    <source>
        <strain evidence="4">HAMBI 540</strain>
    </source>
</reference>
<evidence type="ECO:0000259" key="2">
    <source>
        <dbReference type="SMART" id="SM00014"/>
    </source>
</evidence>
<dbReference type="Gene3D" id="1.20.144.10">
    <property type="entry name" value="Phosphatidic acid phosphatase type 2/haloperoxidase"/>
    <property type="match status" value="1"/>
</dbReference>
<feature type="transmembrane region" description="Helical" evidence="1">
    <location>
        <begin position="124"/>
        <end position="141"/>
    </location>
</feature>
<sequence>MTSPSQTTPEWLAAMRRFLATPRGWFIVLMALWWVLLAVFYLVPQIDLAVARAFFEQAACGEAIERGRVCGSFPYGAETLFILIRRILFYLPALVAICILYRLIANLQHHGTTYSPRKTRNYSIALISFLIGPYVLVNLILKQVSNRPRPYETDFFGGRDVFTPAGDFGGACVGNCSFISGEAAGAGWLACLIVLLPKPLRPVLGPPLIAISLISPALRTSFGGHYFSDVTLGWLSSLVVYAGVAACFEMSQRARKRNSQTNL</sequence>
<dbReference type="Proteomes" id="UP000028181">
    <property type="component" value="Chromosome I"/>
</dbReference>
<keyword evidence="1" id="KW-0472">Membrane</keyword>
<dbReference type="OrthoDB" id="9813524at2"/>
<feature type="domain" description="Phosphatidic acid phosphatase type 2/haloperoxidase" evidence="2">
    <location>
        <begin position="124"/>
        <end position="245"/>
    </location>
</feature>
<dbReference type="GeneID" id="24255553"/>
<organism evidence="3 4">
    <name type="scientific">Neorhizobium galegae bv. orientalis str. HAMBI 540</name>
    <dbReference type="NCBI Taxonomy" id="1028800"/>
    <lineage>
        <taxon>Bacteria</taxon>
        <taxon>Pseudomonadati</taxon>
        <taxon>Pseudomonadota</taxon>
        <taxon>Alphaproteobacteria</taxon>
        <taxon>Hyphomicrobiales</taxon>
        <taxon>Rhizobiaceae</taxon>
        <taxon>Rhizobium/Agrobacterium group</taxon>
        <taxon>Neorhizobium</taxon>
    </lineage>
</organism>
<proteinExistence type="predicted"/>
<evidence type="ECO:0000313" key="4">
    <source>
        <dbReference type="Proteomes" id="UP000028181"/>
    </source>
</evidence>
<gene>
    <name evidence="3" type="ORF">RG540_CH10610</name>
</gene>
<keyword evidence="4" id="KW-1185">Reference proteome</keyword>
<dbReference type="KEGG" id="ngg:RG540_CH10610"/>